<feature type="compositionally biased region" description="Basic and acidic residues" evidence="5">
    <location>
        <begin position="145"/>
        <end position="166"/>
    </location>
</feature>
<reference evidence="8" key="2">
    <citation type="journal article" date="2017" name="J. Anim. Genet.">
        <title>Multiple reference genome sequences of hot pepper reveal the massive evolution of plant disease resistance genes by retroduplication.</title>
        <authorList>
            <person name="Kim S."/>
            <person name="Park J."/>
            <person name="Yeom S.-I."/>
            <person name="Kim Y.-M."/>
            <person name="Seo E."/>
            <person name="Kim K.-T."/>
            <person name="Kim M.-S."/>
            <person name="Lee J.M."/>
            <person name="Cheong K."/>
            <person name="Shin H.-S."/>
            <person name="Kim S.-B."/>
            <person name="Han K."/>
            <person name="Lee J."/>
            <person name="Park M."/>
            <person name="Lee H.-A."/>
            <person name="Lee H.-Y."/>
            <person name="Lee Y."/>
            <person name="Oh S."/>
            <person name="Lee J.H."/>
            <person name="Choi E."/>
            <person name="Choi E."/>
            <person name="Lee S.E."/>
            <person name="Jeon J."/>
            <person name="Kim H."/>
            <person name="Choi G."/>
            <person name="Song H."/>
            <person name="Lee J."/>
            <person name="Lee S.-C."/>
            <person name="Kwon J.-K."/>
            <person name="Lee H.-Y."/>
            <person name="Koo N."/>
            <person name="Hong Y."/>
            <person name="Kim R.W."/>
            <person name="Kang W.-H."/>
            <person name="Huh J.H."/>
            <person name="Kang B.-C."/>
            <person name="Yang T.-J."/>
            <person name="Lee Y.-H."/>
            <person name="Bennetzen J.L."/>
            <person name="Choi D."/>
        </authorList>
    </citation>
    <scope>NUCLEOTIDE SEQUENCE [LARGE SCALE GENOMIC DNA]</scope>
    <source>
        <strain evidence="8">cv. PBC81</strain>
    </source>
</reference>
<keyword evidence="4" id="KW-1015">Disulfide bond</keyword>
<dbReference type="PRINTS" id="PR00439">
    <property type="entry name" value="11SGLOBULIN"/>
</dbReference>
<organism evidence="7 8">
    <name type="scientific">Capsicum baccatum</name>
    <name type="common">Peruvian pepper</name>
    <dbReference type="NCBI Taxonomy" id="33114"/>
    <lineage>
        <taxon>Eukaryota</taxon>
        <taxon>Viridiplantae</taxon>
        <taxon>Streptophyta</taxon>
        <taxon>Embryophyta</taxon>
        <taxon>Tracheophyta</taxon>
        <taxon>Spermatophyta</taxon>
        <taxon>Magnoliopsida</taxon>
        <taxon>eudicotyledons</taxon>
        <taxon>Gunneridae</taxon>
        <taxon>Pentapetalae</taxon>
        <taxon>asterids</taxon>
        <taxon>lamiids</taxon>
        <taxon>Solanales</taxon>
        <taxon>Solanaceae</taxon>
        <taxon>Solanoideae</taxon>
        <taxon>Capsiceae</taxon>
        <taxon>Capsicum</taxon>
    </lineage>
</organism>
<dbReference type="InterPro" id="IPR050253">
    <property type="entry name" value="Seed_Storage-Functional"/>
</dbReference>
<dbReference type="PANTHER" id="PTHR31189">
    <property type="entry name" value="OS03G0336100 PROTEIN-RELATED"/>
    <property type="match status" value="1"/>
</dbReference>
<dbReference type="SMART" id="SM00835">
    <property type="entry name" value="Cupin_1"/>
    <property type="match status" value="2"/>
</dbReference>
<evidence type="ECO:0000256" key="4">
    <source>
        <dbReference type="ARBA" id="ARBA00023157"/>
    </source>
</evidence>
<dbReference type="GO" id="GO:0045735">
    <property type="term" value="F:nutrient reservoir activity"/>
    <property type="evidence" value="ECO:0007669"/>
    <property type="project" value="UniProtKB-KW"/>
</dbReference>
<dbReference type="InterPro" id="IPR006044">
    <property type="entry name" value="11S_seedstore_pln"/>
</dbReference>
<dbReference type="Proteomes" id="UP000224567">
    <property type="component" value="Unassembled WGS sequence"/>
</dbReference>
<dbReference type="PANTHER" id="PTHR31189:SF59">
    <property type="entry name" value="11S GLOBULIN SUBUNIT BETA-LIKE"/>
    <property type="match status" value="1"/>
</dbReference>
<comment type="similarity">
    <text evidence="1">Belongs to the 11S seed storage protein (globulins) family.</text>
</comment>
<comment type="caution">
    <text evidence="7">The sequence shown here is derived from an EMBL/GenBank/DDBJ whole genome shotgun (WGS) entry which is preliminary data.</text>
</comment>
<name>A0A2G2W1D5_CAPBA</name>
<evidence type="ECO:0000256" key="3">
    <source>
        <dbReference type="ARBA" id="ARBA00023129"/>
    </source>
</evidence>
<evidence type="ECO:0000313" key="8">
    <source>
        <dbReference type="Proteomes" id="UP000224567"/>
    </source>
</evidence>
<dbReference type="AlphaFoldDB" id="A0A2G2W1D5"/>
<dbReference type="InterPro" id="IPR011051">
    <property type="entry name" value="RmlC_Cupin_sf"/>
</dbReference>
<dbReference type="InterPro" id="IPR014710">
    <property type="entry name" value="RmlC-like_jellyroll"/>
</dbReference>
<dbReference type="CDD" id="cd02242">
    <property type="entry name" value="cupin_11S_legumin_N"/>
    <property type="match status" value="1"/>
</dbReference>
<feature type="domain" description="Cupin type-1" evidence="6">
    <location>
        <begin position="326"/>
        <end position="487"/>
    </location>
</feature>
<proteinExistence type="inferred from homology"/>
<keyword evidence="8" id="KW-1185">Reference proteome</keyword>
<gene>
    <name evidence="7" type="ORF">CQW23_22615</name>
</gene>
<dbReference type="EMBL" id="MLFT02000009">
    <property type="protein sequence ID" value="PHT39042.1"/>
    <property type="molecule type" value="Genomic_DNA"/>
</dbReference>
<dbReference type="Gene3D" id="2.60.120.10">
    <property type="entry name" value="Jelly Rolls"/>
    <property type="match status" value="2"/>
</dbReference>
<dbReference type="STRING" id="33114.A0A2G2W1D5"/>
<evidence type="ECO:0000256" key="2">
    <source>
        <dbReference type="ARBA" id="ARBA00022761"/>
    </source>
</evidence>
<keyword evidence="2" id="KW-0758">Storage protein</keyword>
<evidence type="ECO:0000256" key="1">
    <source>
        <dbReference type="ARBA" id="ARBA00007178"/>
    </source>
</evidence>
<feature type="domain" description="Cupin type-1" evidence="6">
    <location>
        <begin position="66"/>
        <end position="272"/>
    </location>
</feature>
<protein>
    <recommendedName>
        <fullName evidence="6">Cupin type-1 domain-containing protein</fullName>
    </recommendedName>
</protein>
<dbReference type="CDD" id="cd02243">
    <property type="entry name" value="cupin_11S_legumin_C"/>
    <property type="match status" value="1"/>
</dbReference>
<dbReference type="OrthoDB" id="1903982at2759"/>
<accession>A0A2G2W1D5</accession>
<dbReference type="Pfam" id="PF00190">
    <property type="entry name" value="Cupin_1"/>
    <property type="match status" value="2"/>
</dbReference>
<evidence type="ECO:0000259" key="6">
    <source>
        <dbReference type="SMART" id="SM00835"/>
    </source>
</evidence>
<dbReference type="SUPFAM" id="SSF51182">
    <property type="entry name" value="RmlC-like cupins"/>
    <property type="match status" value="1"/>
</dbReference>
<dbReference type="InterPro" id="IPR006045">
    <property type="entry name" value="Cupin_1"/>
</dbReference>
<feature type="region of interest" description="Disordered" evidence="5">
    <location>
        <begin position="143"/>
        <end position="168"/>
    </location>
</feature>
<evidence type="ECO:0000256" key="5">
    <source>
        <dbReference type="SAM" id="MobiDB-lite"/>
    </source>
</evidence>
<keyword evidence="3" id="KW-0708">Seed storage protein</keyword>
<reference evidence="7 8" key="1">
    <citation type="journal article" date="2017" name="Genome Biol.">
        <title>New reference genome sequences of hot pepper reveal the massive evolution of plant disease-resistance genes by retroduplication.</title>
        <authorList>
            <person name="Kim S."/>
            <person name="Park J."/>
            <person name="Yeom S.I."/>
            <person name="Kim Y.M."/>
            <person name="Seo E."/>
            <person name="Kim K.T."/>
            <person name="Kim M.S."/>
            <person name="Lee J.M."/>
            <person name="Cheong K."/>
            <person name="Shin H.S."/>
            <person name="Kim S.B."/>
            <person name="Han K."/>
            <person name="Lee J."/>
            <person name="Park M."/>
            <person name="Lee H.A."/>
            <person name="Lee H.Y."/>
            <person name="Lee Y."/>
            <person name="Oh S."/>
            <person name="Lee J.H."/>
            <person name="Choi E."/>
            <person name="Choi E."/>
            <person name="Lee S.E."/>
            <person name="Jeon J."/>
            <person name="Kim H."/>
            <person name="Choi G."/>
            <person name="Song H."/>
            <person name="Lee J."/>
            <person name="Lee S.C."/>
            <person name="Kwon J.K."/>
            <person name="Lee H.Y."/>
            <person name="Koo N."/>
            <person name="Hong Y."/>
            <person name="Kim R.W."/>
            <person name="Kang W.H."/>
            <person name="Huh J.H."/>
            <person name="Kang B.C."/>
            <person name="Yang T.J."/>
            <person name="Lee Y.H."/>
            <person name="Bennetzen J.L."/>
            <person name="Choi D."/>
        </authorList>
    </citation>
    <scope>NUCLEOTIDE SEQUENCE [LARGE SCALE GENOMIC DNA]</scope>
    <source>
        <strain evidence="8">cv. PBC81</strain>
    </source>
</reference>
<evidence type="ECO:0000313" key="7">
    <source>
        <dbReference type="EMBL" id="PHT39042.1"/>
    </source>
</evidence>
<sequence length="525" mass="59375">MPTASSTSSEVMVGFRWSGTLGTLSSMASCCFSQIEQQQSFLWEKLQQQQQHRPARAKTDCQIQSLNAREPTRKFDSEAGTTEFWERDLEEFECAGVAAVRNNIQPQGLLLPHYNNAPQLIYIVQGRGLLGLVIPGCAETFETPQSERRTRGEQSREAESHGGDRHQKVRQFQQGDVLALPAGFTLWLYNNGQENLVTVALLDTANPINQLDLEFRHFFLAGNPHPKGLSGSRYEEEIKSRSEQHLQSGNFIDGYDPDLIAKVFNVDRELVTRLEGREDQRGQIIRAERFDVLSPEFEQEQPYRPGRERPRPNGLEQTICTMRLRENLGRPSRADVYNPRGGRVSTLNSNKLPILNWLQLSAERGVLYQASLYLRLIYGNRNAVMAPYWNTNAHSIIYIIRGNGRFQVVGDAGNSVFDGEVKEGQMIIVPQNFAIVKKAGDQGLEYIAFKTNDQAMTNPLAGRLSAIRAMPEEVLMNSYQISRQDARRLKYNREEATVFAGRRSTGHSTRAMEYALNAVEAFLKV</sequence>
<dbReference type="FunFam" id="2.60.120.10:FF:000073">
    <property type="entry name" value="Glycinin G1"/>
    <property type="match status" value="1"/>
</dbReference>